<dbReference type="PANTHER" id="PTHR22895:SF0">
    <property type="entry name" value="ARMADILLO REPEAT-CONTAINING PROTEIN 6"/>
    <property type="match status" value="1"/>
</dbReference>
<dbReference type="PROSITE" id="PS50176">
    <property type="entry name" value="ARM_REPEAT"/>
    <property type="match status" value="1"/>
</dbReference>
<dbReference type="Gene3D" id="1.25.10.10">
    <property type="entry name" value="Leucine-rich Repeat Variant"/>
    <property type="match status" value="2"/>
</dbReference>
<dbReference type="OrthoDB" id="449062at2759"/>
<dbReference type="EMBL" id="SIDB01000003">
    <property type="protein sequence ID" value="KAI3434446.1"/>
    <property type="molecule type" value="Genomic_DNA"/>
</dbReference>
<dbReference type="InterPro" id="IPR000225">
    <property type="entry name" value="Armadillo"/>
</dbReference>
<keyword evidence="1" id="KW-0677">Repeat</keyword>
<evidence type="ECO:0000256" key="1">
    <source>
        <dbReference type="ARBA" id="ARBA00022737"/>
    </source>
</evidence>
<evidence type="ECO:0000313" key="4">
    <source>
        <dbReference type="Proteomes" id="UP001055712"/>
    </source>
</evidence>
<dbReference type="SMART" id="SM00185">
    <property type="entry name" value="ARM"/>
    <property type="match status" value="5"/>
</dbReference>
<proteinExistence type="predicted"/>
<sequence length="469" mass="47331">MFSAAQLANFKGKKRITQETFDAAVQENITEFDMDPEEALTSAVEEFSAQGVDLSNIIKSVSGGNIAAHPITTAVAALQAVGDAGAVAAAADDIAAAVHAEGADQVASVLHRAGAAQALAASIAAAAADPAALLSILRALYALLASASRELQADFAQAHGAAAVHGALSSRPGSSVVAAALQVAAASAVKNEGGKAALMEAGWGRSSLEAMQQCAGDADTLQAACAVLCTLTNPDDESQPGSRAFPNARALAKEGAAKQLVDSLRGHAELPAEAVAALATALKQIAANEEICQEVAGAGGVQLALQILETGMTTILARPVCALVRQLVSSDGNKGLLVGCGGLQLLSALLAAPSSSPALLEQALGVLTNVTLRNPEAAAKALECGCLDAVLELMRVLLANSNGKENRGTTAVQRQACMALRNIAARSPDVRTELLGKGAEGLLRQIRAAYPSCVDAGSAALRDLGLAYN</sequence>
<dbReference type="PANTHER" id="PTHR22895">
    <property type="entry name" value="ARMADILLO REPEAT-CONTAINING PROTEIN 6"/>
    <property type="match status" value="1"/>
</dbReference>
<evidence type="ECO:0000313" key="3">
    <source>
        <dbReference type="EMBL" id="KAI3434446.1"/>
    </source>
</evidence>
<keyword evidence="4" id="KW-1185">Reference proteome</keyword>
<organism evidence="3 4">
    <name type="scientific">Chlorella vulgaris</name>
    <name type="common">Green alga</name>
    <dbReference type="NCBI Taxonomy" id="3077"/>
    <lineage>
        <taxon>Eukaryota</taxon>
        <taxon>Viridiplantae</taxon>
        <taxon>Chlorophyta</taxon>
        <taxon>core chlorophytes</taxon>
        <taxon>Trebouxiophyceae</taxon>
        <taxon>Chlorellales</taxon>
        <taxon>Chlorellaceae</taxon>
        <taxon>Chlorella clade</taxon>
        <taxon>Chlorella</taxon>
    </lineage>
</organism>
<accession>A0A9D4TTP3</accession>
<evidence type="ECO:0008006" key="5">
    <source>
        <dbReference type="Google" id="ProtNLM"/>
    </source>
</evidence>
<dbReference type="InterPro" id="IPR016024">
    <property type="entry name" value="ARM-type_fold"/>
</dbReference>
<feature type="repeat" description="ARM" evidence="2">
    <location>
        <begin position="341"/>
        <end position="385"/>
    </location>
</feature>
<protein>
    <recommendedName>
        <fullName evidence="5">Armadillo repeat-containing protein 6</fullName>
    </recommendedName>
</protein>
<dbReference type="Pfam" id="PF00514">
    <property type="entry name" value="Arm"/>
    <property type="match status" value="1"/>
</dbReference>
<dbReference type="InterPro" id="IPR011989">
    <property type="entry name" value="ARM-like"/>
</dbReference>
<evidence type="ECO:0000256" key="2">
    <source>
        <dbReference type="PROSITE-ProRule" id="PRU00259"/>
    </source>
</evidence>
<comment type="caution">
    <text evidence="3">The sequence shown here is derived from an EMBL/GenBank/DDBJ whole genome shotgun (WGS) entry which is preliminary data.</text>
</comment>
<dbReference type="AlphaFoldDB" id="A0A9D4TTP3"/>
<dbReference type="Proteomes" id="UP001055712">
    <property type="component" value="Unassembled WGS sequence"/>
</dbReference>
<dbReference type="SUPFAM" id="SSF48371">
    <property type="entry name" value="ARM repeat"/>
    <property type="match status" value="1"/>
</dbReference>
<reference evidence="3" key="2">
    <citation type="submission" date="2020-11" db="EMBL/GenBank/DDBJ databases">
        <authorList>
            <person name="Cecchin M."/>
            <person name="Marcolungo L."/>
            <person name="Rossato M."/>
            <person name="Girolomoni L."/>
            <person name="Cosentino E."/>
            <person name="Cuine S."/>
            <person name="Li-Beisson Y."/>
            <person name="Delledonne M."/>
            <person name="Ballottari M."/>
        </authorList>
    </citation>
    <scope>NUCLEOTIDE SEQUENCE</scope>
    <source>
        <strain evidence="3">211/11P</strain>
        <tissue evidence="3">Whole cell</tissue>
    </source>
</reference>
<reference evidence="3" key="1">
    <citation type="journal article" date="2019" name="Plant J.">
        <title>Chlorella vulgaris genome assembly and annotation reveals the molecular basis for metabolic acclimation to high light conditions.</title>
        <authorList>
            <person name="Cecchin M."/>
            <person name="Marcolungo L."/>
            <person name="Rossato M."/>
            <person name="Girolomoni L."/>
            <person name="Cosentino E."/>
            <person name="Cuine S."/>
            <person name="Li-Beisson Y."/>
            <person name="Delledonne M."/>
            <person name="Ballottari M."/>
        </authorList>
    </citation>
    <scope>NUCLEOTIDE SEQUENCE</scope>
    <source>
        <strain evidence="3">211/11P</strain>
    </source>
</reference>
<name>A0A9D4TTP3_CHLVU</name>
<gene>
    <name evidence="3" type="ORF">D9Q98_002523</name>
</gene>